<evidence type="ECO:0000256" key="1">
    <source>
        <dbReference type="ARBA" id="ARBA00022955"/>
    </source>
</evidence>
<dbReference type="Gene3D" id="3.40.50.720">
    <property type="entry name" value="NAD(P)-binding Rossmann-like Domain"/>
    <property type="match status" value="1"/>
</dbReference>
<feature type="region of interest" description="Disordered" evidence="5">
    <location>
        <begin position="219"/>
        <end position="257"/>
    </location>
</feature>
<feature type="non-terminal residue" evidence="6">
    <location>
        <position position="292"/>
    </location>
</feature>
<dbReference type="AlphaFoldDB" id="A0A643CEN9"/>
<keyword evidence="7" id="KW-1185">Reference proteome</keyword>
<dbReference type="EMBL" id="SGJD01001726">
    <property type="protein sequence ID" value="KAB0398592.1"/>
    <property type="molecule type" value="Genomic_DNA"/>
</dbReference>
<evidence type="ECO:0000256" key="3">
    <source>
        <dbReference type="ARBA" id="ARBA00024072"/>
    </source>
</evidence>
<evidence type="ECO:0000256" key="5">
    <source>
        <dbReference type="SAM" id="MobiDB-lite"/>
    </source>
</evidence>
<dbReference type="InterPro" id="IPR036291">
    <property type="entry name" value="NAD(P)-bd_dom_sf"/>
</dbReference>
<keyword evidence="1" id="KW-0443">Lipid metabolism</keyword>
<evidence type="ECO:0000256" key="4">
    <source>
        <dbReference type="ARBA" id="ARBA00038261"/>
    </source>
</evidence>
<gene>
    <name evidence="6" type="ORF">E2I00_009945</name>
</gene>
<dbReference type="GO" id="GO:0004303">
    <property type="term" value="F:estradiol 17-beta-dehydrogenase [NAD(P)+] activity"/>
    <property type="evidence" value="ECO:0007669"/>
    <property type="project" value="UniProtKB-EC"/>
</dbReference>
<reference evidence="6 7" key="1">
    <citation type="journal article" date="2019" name="PLoS ONE">
        <title>Genomic analyses reveal an absence of contemporary introgressive admixture between fin whales and blue whales, despite known hybrids.</title>
        <authorList>
            <person name="Westbury M.V."/>
            <person name="Petersen B."/>
            <person name="Lorenzen E.D."/>
        </authorList>
    </citation>
    <scope>NUCLEOTIDE SEQUENCE [LARGE SCALE GENOMIC DNA]</scope>
    <source>
        <strain evidence="6">FinWhale-01</strain>
    </source>
</reference>
<dbReference type="OrthoDB" id="5545019at2759"/>
<evidence type="ECO:0000313" key="6">
    <source>
        <dbReference type="EMBL" id="KAB0398592.1"/>
    </source>
</evidence>
<name>A0A643CEN9_BALPH</name>
<sequence length="292" mass="31540">MESDWDVLRVGGSGYRHVPAAVGDLGGGLHSLCLPAAQARRGKPWLRAHRAWAGLNIVLIRRDLSTLEHEAKAIERLLGKSTRVIQVDFTGGLEIYEAIEAGLKDLEIGKFLDVINCNMMSVVQMTRIVLPQMVTSGKGIIINISSITDRSPYPFAAVYADTTAFARSFSVAVGAEYHSEGVIVQALDTLGLTSQTPECLRHAVQVLSWGNPCQRAGCDSPWPGSTNPQKGGDLQRRGGSPPRAGEPGEEMGDSRMGGVLILGTSPSQGFLLTIFLPSWFFLSRWGLKLLSL</sequence>
<comment type="similarity">
    <text evidence="4">Belongs to the short-chain dehydrogenases/reductases (SDR) family. 17-beta-HSD 3 subfamily.</text>
</comment>
<keyword evidence="2" id="KW-0560">Oxidoreductase</keyword>
<keyword evidence="1" id="KW-0444">Lipid biosynthesis</keyword>
<dbReference type="Proteomes" id="UP000437017">
    <property type="component" value="Unassembled WGS sequence"/>
</dbReference>
<dbReference type="PANTHER" id="PTHR43899">
    <property type="entry name" value="RH59310P"/>
    <property type="match status" value="1"/>
</dbReference>
<evidence type="ECO:0000313" key="7">
    <source>
        <dbReference type="Proteomes" id="UP000437017"/>
    </source>
</evidence>
<dbReference type="EC" id="1.1.1.62" evidence="3"/>
<protein>
    <recommendedName>
        <fullName evidence="3">17beta-estradiol 17-dehydrogenase</fullName>
        <ecNumber evidence="3">1.1.1.62</ecNumber>
    </recommendedName>
</protein>
<dbReference type="GO" id="GO:0006694">
    <property type="term" value="P:steroid biosynthetic process"/>
    <property type="evidence" value="ECO:0007669"/>
    <property type="project" value="UniProtKB-KW"/>
</dbReference>
<comment type="caution">
    <text evidence="6">The sequence shown here is derived from an EMBL/GenBank/DDBJ whole genome shotgun (WGS) entry which is preliminary data.</text>
</comment>
<dbReference type="InterPro" id="IPR051019">
    <property type="entry name" value="VLCFA-Steroid_DH"/>
</dbReference>
<dbReference type="Pfam" id="PF00106">
    <property type="entry name" value="adh_short"/>
    <property type="match status" value="1"/>
</dbReference>
<dbReference type="GO" id="GO:0005783">
    <property type="term" value="C:endoplasmic reticulum"/>
    <property type="evidence" value="ECO:0007669"/>
    <property type="project" value="TreeGrafter"/>
</dbReference>
<evidence type="ECO:0000256" key="2">
    <source>
        <dbReference type="ARBA" id="ARBA00023002"/>
    </source>
</evidence>
<proteinExistence type="inferred from homology"/>
<keyword evidence="1" id="KW-0752">Steroid biosynthesis</keyword>
<dbReference type="SUPFAM" id="SSF51735">
    <property type="entry name" value="NAD(P)-binding Rossmann-fold domains"/>
    <property type="match status" value="1"/>
</dbReference>
<organism evidence="6 7">
    <name type="scientific">Balaenoptera physalus</name>
    <name type="common">Fin whale</name>
    <name type="synonym">Balaena physalus</name>
    <dbReference type="NCBI Taxonomy" id="9770"/>
    <lineage>
        <taxon>Eukaryota</taxon>
        <taxon>Metazoa</taxon>
        <taxon>Chordata</taxon>
        <taxon>Craniata</taxon>
        <taxon>Vertebrata</taxon>
        <taxon>Euteleostomi</taxon>
        <taxon>Mammalia</taxon>
        <taxon>Eutheria</taxon>
        <taxon>Laurasiatheria</taxon>
        <taxon>Artiodactyla</taxon>
        <taxon>Whippomorpha</taxon>
        <taxon>Cetacea</taxon>
        <taxon>Mysticeti</taxon>
        <taxon>Balaenopteridae</taxon>
        <taxon>Balaenoptera</taxon>
    </lineage>
</organism>
<dbReference type="InterPro" id="IPR002347">
    <property type="entry name" value="SDR_fam"/>
</dbReference>
<accession>A0A643CEN9</accession>
<dbReference type="PANTHER" id="PTHR43899:SF10">
    <property type="entry name" value="20BETA-HYDROXYSTEROID DEHYDROGENASE TYPE 2"/>
    <property type="match status" value="1"/>
</dbReference>